<feature type="transmembrane region" description="Helical" evidence="1">
    <location>
        <begin position="95"/>
        <end position="116"/>
    </location>
</feature>
<comment type="caution">
    <text evidence="2">The sequence shown here is derived from an EMBL/GenBank/DDBJ whole genome shotgun (WGS) entry which is preliminary data.</text>
</comment>
<reference evidence="3" key="1">
    <citation type="submission" date="2017-01" db="EMBL/GenBank/DDBJ databases">
        <authorList>
            <person name="Wang Y."/>
            <person name="White M."/>
            <person name="Kvist S."/>
            <person name="Moncalvo J.-M."/>
        </authorList>
    </citation>
    <scope>NUCLEOTIDE SEQUENCE [LARGE SCALE GENOMIC DNA]</scope>
    <source>
        <strain evidence="3">ID-206-W2</strain>
    </source>
</reference>
<protein>
    <submittedName>
        <fullName evidence="2">Uncharacterized protein</fullName>
    </submittedName>
</protein>
<evidence type="ECO:0000313" key="3">
    <source>
        <dbReference type="Proteomes" id="UP000187429"/>
    </source>
</evidence>
<dbReference type="Proteomes" id="UP000187429">
    <property type="component" value="Unassembled WGS sequence"/>
</dbReference>
<keyword evidence="3" id="KW-1185">Reference proteome</keyword>
<name>A0A1R1YJ92_9FUNG</name>
<accession>A0A1R1YJ92</accession>
<organism evidence="2 3">
    <name type="scientific">Smittium culicis</name>
    <dbReference type="NCBI Taxonomy" id="133412"/>
    <lineage>
        <taxon>Eukaryota</taxon>
        <taxon>Fungi</taxon>
        <taxon>Fungi incertae sedis</taxon>
        <taxon>Zoopagomycota</taxon>
        <taxon>Kickxellomycotina</taxon>
        <taxon>Harpellomycetes</taxon>
        <taxon>Harpellales</taxon>
        <taxon>Legeriomycetaceae</taxon>
        <taxon>Smittium</taxon>
    </lineage>
</organism>
<proteinExistence type="predicted"/>
<dbReference type="EMBL" id="LSSM01001246">
    <property type="protein sequence ID" value="OMJ26981.1"/>
    <property type="molecule type" value="Genomic_DNA"/>
</dbReference>
<keyword evidence="1" id="KW-1133">Transmembrane helix</keyword>
<evidence type="ECO:0000313" key="2">
    <source>
        <dbReference type="EMBL" id="OMJ26981.1"/>
    </source>
</evidence>
<gene>
    <name evidence="2" type="ORF">AYI69_g3601</name>
</gene>
<keyword evidence="1" id="KW-0812">Transmembrane</keyword>
<dbReference type="AlphaFoldDB" id="A0A1R1YJ92"/>
<feature type="transmembrane region" description="Helical" evidence="1">
    <location>
        <begin position="190"/>
        <end position="209"/>
    </location>
</feature>
<evidence type="ECO:0000256" key="1">
    <source>
        <dbReference type="SAM" id="Phobius"/>
    </source>
</evidence>
<keyword evidence="1" id="KW-0472">Membrane</keyword>
<sequence length="215" mass="23955">MRLHPQVQVFDVGYSVADPADFRGEGVLADQTGRDDSGLMLALFEVGVRKQKEDFAQLAFSEKVGQVLHRVHADNRDILVLAINNHFRLAGLLDLSFLVLVQILLLVVGLIALMQISVGRILIQLRCSLGADAGIQFVLDRPQRLDPLLHIVHQFGPDLHAQHQRVWVQGRQCYEQTAVPAPDIRKLNSLLFAAAVVSVCFCLLGQRHAQLYLAR</sequence>